<dbReference type="GO" id="GO:0031201">
    <property type="term" value="C:SNARE complex"/>
    <property type="evidence" value="ECO:0007669"/>
    <property type="project" value="TreeGrafter"/>
</dbReference>
<dbReference type="InterPro" id="IPR000727">
    <property type="entry name" value="T_SNARE_dom"/>
</dbReference>
<evidence type="ECO:0000256" key="8">
    <source>
        <dbReference type="ARBA" id="ARBA00023136"/>
    </source>
</evidence>
<dbReference type="PANTHER" id="PTHR21230">
    <property type="entry name" value="VESICLE TRANSPORT V-SNARE PROTEIN VTI1-RELATED"/>
    <property type="match status" value="1"/>
</dbReference>
<evidence type="ECO:0000259" key="11">
    <source>
        <dbReference type="SMART" id="SM00397"/>
    </source>
</evidence>
<evidence type="ECO:0000313" key="13">
    <source>
        <dbReference type="Proteomes" id="UP001140091"/>
    </source>
</evidence>
<feature type="non-terminal residue" evidence="12">
    <location>
        <position position="247"/>
    </location>
</feature>
<keyword evidence="8 10" id="KW-0472">Membrane</keyword>
<dbReference type="GO" id="GO:0048280">
    <property type="term" value="P:vesicle fusion with Golgi apparatus"/>
    <property type="evidence" value="ECO:0007669"/>
    <property type="project" value="TreeGrafter"/>
</dbReference>
<dbReference type="InterPro" id="IPR010989">
    <property type="entry name" value="SNARE"/>
</dbReference>
<feature type="transmembrane region" description="Helical" evidence="10">
    <location>
        <begin position="225"/>
        <end position="243"/>
    </location>
</feature>
<dbReference type="GO" id="GO:0000149">
    <property type="term" value="F:SNARE binding"/>
    <property type="evidence" value="ECO:0007669"/>
    <property type="project" value="TreeGrafter"/>
</dbReference>
<feature type="coiled-coil region" evidence="9">
    <location>
        <begin position="157"/>
        <end position="205"/>
    </location>
</feature>
<dbReference type="InterPro" id="IPR038407">
    <property type="entry name" value="v-SNARE_N_sf"/>
</dbReference>
<dbReference type="GO" id="GO:0012507">
    <property type="term" value="C:ER to Golgi transport vesicle membrane"/>
    <property type="evidence" value="ECO:0007669"/>
    <property type="project" value="TreeGrafter"/>
</dbReference>
<evidence type="ECO:0000313" key="12">
    <source>
        <dbReference type="EMBL" id="KAJ2931563.1"/>
    </source>
</evidence>
<dbReference type="InterPro" id="IPR007705">
    <property type="entry name" value="Vesicle_trsprt_v-SNARE_N"/>
</dbReference>
<accession>A0A9W8JIT2</accession>
<dbReference type="GO" id="GO:0016236">
    <property type="term" value="P:macroautophagy"/>
    <property type="evidence" value="ECO:0007669"/>
    <property type="project" value="TreeGrafter"/>
</dbReference>
<comment type="similarity">
    <text evidence="2">Belongs to the VTI1 family.</text>
</comment>
<gene>
    <name evidence="12" type="ORF">H1R20_g5472</name>
</gene>
<sequence length="247" mass="27864">MDTSPTALFDSYEQDFKQLIQSLEEKLQAGEDERGEDRKASLRRVEMELDEADEMVPFLTPPLYLVTVNLTTNTIKVSQLDIEVQSIPQSVRAHYHTRLREAKAQLSKSKKALADARSSLARADLLSSSKGGQYASSDDPYGASSDRTRLLAGSAMLENGTKRLQESQRMAIETENQGAEILTNLRQQREQIENSRDTLQRADLAIDRASSTLKQMVRRMYQQRAITYSIIAVLIIIIVVVVWEKLS</sequence>
<dbReference type="GO" id="GO:0031902">
    <property type="term" value="C:late endosome membrane"/>
    <property type="evidence" value="ECO:0007669"/>
    <property type="project" value="TreeGrafter"/>
</dbReference>
<dbReference type="CDD" id="cd15862">
    <property type="entry name" value="SNARE_Vti1"/>
    <property type="match status" value="1"/>
</dbReference>
<proteinExistence type="inferred from homology"/>
<dbReference type="SMART" id="SM00397">
    <property type="entry name" value="t_SNARE"/>
    <property type="match status" value="1"/>
</dbReference>
<dbReference type="OrthoDB" id="430637at2759"/>
<keyword evidence="3" id="KW-0813">Transport</keyword>
<dbReference type="GO" id="GO:0006896">
    <property type="term" value="P:Golgi to vacuole transport"/>
    <property type="evidence" value="ECO:0007669"/>
    <property type="project" value="TreeGrafter"/>
</dbReference>
<dbReference type="AlphaFoldDB" id="A0A9W8JIT2"/>
<dbReference type="Proteomes" id="UP001140091">
    <property type="component" value="Unassembled WGS sequence"/>
</dbReference>
<keyword evidence="7 9" id="KW-0175">Coiled coil</keyword>
<reference evidence="12" key="1">
    <citation type="submission" date="2022-06" db="EMBL/GenBank/DDBJ databases">
        <title>Genome Sequence of Candolleomyces eurysporus.</title>
        <authorList>
            <person name="Buettner E."/>
        </authorList>
    </citation>
    <scope>NUCLEOTIDE SEQUENCE</scope>
    <source>
        <strain evidence="12">VTCC 930004</strain>
    </source>
</reference>
<evidence type="ECO:0000256" key="9">
    <source>
        <dbReference type="SAM" id="Coils"/>
    </source>
</evidence>
<feature type="domain" description="T-SNARE coiled-coil homology" evidence="11">
    <location>
        <begin position="149"/>
        <end position="216"/>
    </location>
</feature>
<dbReference type="PANTHER" id="PTHR21230:SF26">
    <property type="entry name" value="VESICLE TRANSPORT THROUGH INTERACTION WITH T-SNARES HOMOLOG 1A"/>
    <property type="match status" value="1"/>
</dbReference>
<evidence type="ECO:0000256" key="7">
    <source>
        <dbReference type="ARBA" id="ARBA00023054"/>
    </source>
</evidence>
<comment type="caution">
    <text evidence="12">The sequence shown here is derived from an EMBL/GenBank/DDBJ whole genome shotgun (WGS) entry which is preliminary data.</text>
</comment>
<keyword evidence="5" id="KW-0653">Protein transport</keyword>
<organism evidence="12 13">
    <name type="scientific">Candolleomyces eurysporus</name>
    <dbReference type="NCBI Taxonomy" id="2828524"/>
    <lineage>
        <taxon>Eukaryota</taxon>
        <taxon>Fungi</taxon>
        <taxon>Dikarya</taxon>
        <taxon>Basidiomycota</taxon>
        <taxon>Agaricomycotina</taxon>
        <taxon>Agaricomycetes</taxon>
        <taxon>Agaricomycetidae</taxon>
        <taxon>Agaricales</taxon>
        <taxon>Agaricineae</taxon>
        <taxon>Psathyrellaceae</taxon>
        <taxon>Candolleomyces</taxon>
    </lineage>
</organism>
<dbReference type="SUPFAM" id="SSF58038">
    <property type="entry name" value="SNARE fusion complex"/>
    <property type="match status" value="1"/>
</dbReference>
<dbReference type="EMBL" id="JANBPK010000806">
    <property type="protein sequence ID" value="KAJ2931563.1"/>
    <property type="molecule type" value="Genomic_DNA"/>
</dbReference>
<dbReference type="Pfam" id="PF12352">
    <property type="entry name" value="V-SNARE_C"/>
    <property type="match status" value="1"/>
</dbReference>
<dbReference type="GO" id="GO:0005789">
    <property type="term" value="C:endoplasmic reticulum membrane"/>
    <property type="evidence" value="ECO:0007669"/>
    <property type="project" value="TreeGrafter"/>
</dbReference>
<dbReference type="Gene3D" id="1.20.5.110">
    <property type="match status" value="1"/>
</dbReference>
<evidence type="ECO:0000256" key="5">
    <source>
        <dbReference type="ARBA" id="ARBA00022927"/>
    </source>
</evidence>
<dbReference type="GO" id="GO:0005794">
    <property type="term" value="C:Golgi apparatus"/>
    <property type="evidence" value="ECO:0007669"/>
    <property type="project" value="TreeGrafter"/>
</dbReference>
<evidence type="ECO:0000256" key="4">
    <source>
        <dbReference type="ARBA" id="ARBA00022692"/>
    </source>
</evidence>
<dbReference type="FunFam" id="1.20.5.110:FF:000002">
    <property type="entry name" value="Vesicle transport through interaction with t-SNAREsB"/>
    <property type="match status" value="1"/>
</dbReference>
<dbReference type="SUPFAM" id="SSF47661">
    <property type="entry name" value="t-snare proteins"/>
    <property type="match status" value="2"/>
</dbReference>
<evidence type="ECO:0000256" key="10">
    <source>
        <dbReference type="SAM" id="Phobius"/>
    </source>
</evidence>
<protein>
    <recommendedName>
        <fullName evidence="11">t-SNARE coiled-coil homology domain-containing protein</fullName>
    </recommendedName>
</protein>
<name>A0A9W8JIT2_9AGAR</name>
<dbReference type="Pfam" id="PF05008">
    <property type="entry name" value="V-SNARE"/>
    <property type="match status" value="2"/>
</dbReference>
<dbReference type="GO" id="GO:0005484">
    <property type="term" value="F:SNAP receptor activity"/>
    <property type="evidence" value="ECO:0007669"/>
    <property type="project" value="TreeGrafter"/>
</dbReference>
<keyword evidence="13" id="KW-1185">Reference proteome</keyword>
<dbReference type="Gene3D" id="1.20.58.400">
    <property type="entry name" value="t-snare proteins"/>
    <property type="match status" value="2"/>
</dbReference>
<evidence type="ECO:0000256" key="2">
    <source>
        <dbReference type="ARBA" id="ARBA00006108"/>
    </source>
</evidence>
<feature type="coiled-coil region" evidence="9">
    <location>
        <begin position="13"/>
        <end position="40"/>
    </location>
</feature>
<dbReference type="GO" id="GO:0005829">
    <property type="term" value="C:cytosol"/>
    <property type="evidence" value="ECO:0007669"/>
    <property type="project" value="GOC"/>
</dbReference>
<evidence type="ECO:0000256" key="1">
    <source>
        <dbReference type="ARBA" id="ARBA00004211"/>
    </source>
</evidence>
<keyword evidence="6 10" id="KW-1133">Transmembrane helix</keyword>
<keyword evidence="4 10" id="KW-0812">Transmembrane</keyword>
<evidence type="ECO:0000256" key="3">
    <source>
        <dbReference type="ARBA" id="ARBA00022448"/>
    </source>
</evidence>
<dbReference type="GO" id="GO:0006891">
    <property type="term" value="P:intra-Golgi vesicle-mediated transport"/>
    <property type="evidence" value="ECO:0007669"/>
    <property type="project" value="TreeGrafter"/>
</dbReference>
<dbReference type="GO" id="GO:0006886">
    <property type="term" value="P:intracellular protein transport"/>
    <property type="evidence" value="ECO:0007669"/>
    <property type="project" value="InterPro"/>
</dbReference>
<evidence type="ECO:0000256" key="6">
    <source>
        <dbReference type="ARBA" id="ARBA00022989"/>
    </source>
</evidence>
<comment type="subcellular location">
    <subcellularLocation>
        <location evidence="1">Membrane</location>
        <topology evidence="1">Single-pass type IV membrane protein</topology>
    </subcellularLocation>
</comment>
<dbReference type="GO" id="GO:0042147">
    <property type="term" value="P:retrograde transport, endosome to Golgi"/>
    <property type="evidence" value="ECO:0007669"/>
    <property type="project" value="TreeGrafter"/>
</dbReference>